<evidence type="ECO:0000313" key="1">
    <source>
        <dbReference type="EMBL" id="MBW0546368.1"/>
    </source>
</evidence>
<gene>
    <name evidence="1" type="ORF">O181_086083</name>
</gene>
<accession>A0A9Q3ILZ5</accession>
<protein>
    <submittedName>
        <fullName evidence="1">Uncharacterized protein</fullName>
    </submittedName>
</protein>
<dbReference type="Proteomes" id="UP000765509">
    <property type="component" value="Unassembled WGS sequence"/>
</dbReference>
<keyword evidence="2" id="KW-1185">Reference proteome</keyword>
<dbReference type="AlphaFoldDB" id="A0A9Q3ILZ5"/>
<comment type="caution">
    <text evidence="1">The sequence shown here is derived from an EMBL/GenBank/DDBJ whole genome shotgun (WGS) entry which is preliminary data.</text>
</comment>
<sequence>MSTPHYSSMCICMCQQCSIQTHSSPEGDRQGVAFTPFHYKQHIKKHKEAIEPKSPPNIPTSESGPGCLQIILDQILPADYSQLTHSTFSTTLGINLTAQKPYSNSQNLPPQDLGMMISAILCLRYNISYRAS</sequence>
<dbReference type="EMBL" id="AVOT02051357">
    <property type="protein sequence ID" value="MBW0546368.1"/>
    <property type="molecule type" value="Genomic_DNA"/>
</dbReference>
<proteinExistence type="predicted"/>
<evidence type="ECO:0000313" key="2">
    <source>
        <dbReference type="Proteomes" id="UP000765509"/>
    </source>
</evidence>
<reference evidence="1" key="1">
    <citation type="submission" date="2021-03" db="EMBL/GenBank/DDBJ databases">
        <title>Draft genome sequence of rust myrtle Austropuccinia psidii MF-1, a brazilian biotype.</title>
        <authorList>
            <person name="Quecine M.C."/>
            <person name="Pachon D.M.R."/>
            <person name="Bonatelli M.L."/>
            <person name="Correr F.H."/>
            <person name="Franceschini L.M."/>
            <person name="Leite T.F."/>
            <person name="Margarido G.R.A."/>
            <person name="Almeida C.A."/>
            <person name="Ferrarezi J.A."/>
            <person name="Labate C.A."/>
        </authorList>
    </citation>
    <scope>NUCLEOTIDE SEQUENCE</scope>
    <source>
        <strain evidence="1">MF-1</strain>
    </source>
</reference>
<organism evidence="1 2">
    <name type="scientific">Austropuccinia psidii MF-1</name>
    <dbReference type="NCBI Taxonomy" id="1389203"/>
    <lineage>
        <taxon>Eukaryota</taxon>
        <taxon>Fungi</taxon>
        <taxon>Dikarya</taxon>
        <taxon>Basidiomycota</taxon>
        <taxon>Pucciniomycotina</taxon>
        <taxon>Pucciniomycetes</taxon>
        <taxon>Pucciniales</taxon>
        <taxon>Sphaerophragmiaceae</taxon>
        <taxon>Austropuccinia</taxon>
    </lineage>
</organism>
<name>A0A9Q3ILZ5_9BASI</name>